<evidence type="ECO:0000256" key="3">
    <source>
        <dbReference type="ARBA" id="ARBA00023163"/>
    </source>
</evidence>
<dbReference type="RefSeq" id="WP_089064095.1">
    <property type="nucleotide sequence ID" value="NZ_CP022316.1"/>
</dbReference>
<evidence type="ECO:0000256" key="1">
    <source>
        <dbReference type="ARBA" id="ARBA00023015"/>
    </source>
</evidence>
<sequence>MVENGTVQSVERAAQVMEILAREGTAGVGEIARELGVHGSTASRLLAALEAYELVERDGDGGRSRLGVGVLRLAAATRNGLDLTAQAGPVCDALAEELGETVNVAVLRDGSAVNVYQAQGRRTVALHNWVGDRTVLHATSSGKMLMAHLSTTALEPLLEAPRERFTPATVTSAEALQRQFAEARERGWAVAIEEFEEGLNAAAAPIRGPEGEVIAAVSAAGPAYRLAAEELPRVAEALVRAAAEISRRLGHRAEVTG</sequence>
<feature type="domain" description="IclR-ED" evidence="5">
    <location>
        <begin position="69"/>
        <end position="251"/>
    </location>
</feature>
<accession>A0A220U9Q5</accession>
<dbReference type="GO" id="GO:0003700">
    <property type="term" value="F:DNA-binding transcription factor activity"/>
    <property type="evidence" value="ECO:0007669"/>
    <property type="project" value="TreeGrafter"/>
</dbReference>
<dbReference type="PANTHER" id="PTHR30136">
    <property type="entry name" value="HELIX-TURN-HELIX TRANSCRIPTIONAL REGULATOR, ICLR FAMILY"/>
    <property type="match status" value="1"/>
</dbReference>
<dbReference type="SUPFAM" id="SSF46785">
    <property type="entry name" value="Winged helix' DNA-binding domain"/>
    <property type="match status" value="1"/>
</dbReference>
<dbReference type="GO" id="GO:0003677">
    <property type="term" value="F:DNA binding"/>
    <property type="evidence" value="ECO:0007669"/>
    <property type="project" value="UniProtKB-KW"/>
</dbReference>
<dbReference type="KEGG" id="brv:CFK39_02245"/>
<dbReference type="Pfam" id="PF01614">
    <property type="entry name" value="IclR_C"/>
    <property type="match status" value="1"/>
</dbReference>
<protein>
    <submittedName>
        <fullName evidence="6">IclR family transcriptional regulator</fullName>
    </submittedName>
</protein>
<dbReference type="InterPro" id="IPR014757">
    <property type="entry name" value="Tscrpt_reg_IclR_C"/>
</dbReference>
<gene>
    <name evidence="6" type="ORF">CFK39_02245</name>
</gene>
<dbReference type="PROSITE" id="PS51077">
    <property type="entry name" value="HTH_ICLR"/>
    <property type="match status" value="1"/>
</dbReference>
<organism evidence="6 7">
    <name type="scientific">Brachybacterium avium</name>
    <dbReference type="NCBI Taxonomy" id="2017485"/>
    <lineage>
        <taxon>Bacteria</taxon>
        <taxon>Bacillati</taxon>
        <taxon>Actinomycetota</taxon>
        <taxon>Actinomycetes</taxon>
        <taxon>Micrococcales</taxon>
        <taxon>Dermabacteraceae</taxon>
        <taxon>Brachybacterium</taxon>
    </lineage>
</organism>
<dbReference type="InterPro" id="IPR029016">
    <property type="entry name" value="GAF-like_dom_sf"/>
</dbReference>
<dbReference type="SMART" id="SM00346">
    <property type="entry name" value="HTH_ICLR"/>
    <property type="match status" value="1"/>
</dbReference>
<dbReference type="PROSITE" id="PS51078">
    <property type="entry name" value="ICLR_ED"/>
    <property type="match status" value="1"/>
</dbReference>
<dbReference type="InterPro" id="IPR036390">
    <property type="entry name" value="WH_DNA-bd_sf"/>
</dbReference>
<evidence type="ECO:0000313" key="6">
    <source>
        <dbReference type="EMBL" id="ASK64847.1"/>
    </source>
</evidence>
<dbReference type="Gene3D" id="1.10.10.10">
    <property type="entry name" value="Winged helix-like DNA-binding domain superfamily/Winged helix DNA-binding domain"/>
    <property type="match status" value="1"/>
</dbReference>
<keyword evidence="2" id="KW-0238">DNA-binding</keyword>
<keyword evidence="3" id="KW-0804">Transcription</keyword>
<dbReference type="PANTHER" id="PTHR30136:SF35">
    <property type="entry name" value="HTH-TYPE TRANSCRIPTIONAL REGULATOR RV1719"/>
    <property type="match status" value="1"/>
</dbReference>
<evidence type="ECO:0000313" key="7">
    <source>
        <dbReference type="Proteomes" id="UP000198398"/>
    </source>
</evidence>
<dbReference type="InterPro" id="IPR050707">
    <property type="entry name" value="HTH_MetabolicPath_Reg"/>
</dbReference>
<dbReference type="Pfam" id="PF09339">
    <property type="entry name" value="HTH_IclR"/>
    <property type="match status" value="1"/>
</dbReference>
<proteinExistence type="predicted"/>
<dbReference type="SUPFAM" id="SSF55781">
    <property type="entry name" value="GAF domain-like"/>
    <property type="match status" value="1"/>
</dbReference>
<reference evidence="7" key="1">
    <citation type="submission" date="2017-07" db="EMBL/GenBank/DDBJ databases">
        <title>Brachybacterium sp. VR2415.</title>
        <authorList>
            <person name="Tak E.J."/>
            <person name="Bae J.-W."/>
        </authorList>
    </citation>
    <scope>NUCLEOTIDE SEQUENCE [LARGE SCALE GENOMIC DNA]</scope>
    <source>
        <strain evidence="7">VR2415</strain>
    </source>
</reference>
<keyword evidence="1" id="KW-0805">Transcription regulation</keyword>
<dbReference type="AlphaFoldDB" id="A0A220U9Q5"/>
<keyword evidence="7" id="KW-1185">Reference proteome</keyword>
<evidence type="ECO:0000259" key="5">
    <source>
        <dbReference type="PROSITE" id="PS51078"/>
    </source>
</evidence>
<evidence type="ECO:0000259" key="4">
    <source>
        <dbReference type="PROSITE" id="PS51077"/>
    </source>
</evidence>
<evidence type="ECO:0000256" key="2">
    <source>
        <dbReference type="ARBA" id="ARBA00023125"/>
    </source>
</evidence>
<name>A0A220U9Q5_9MICO</name>
<dbReference type="Proteomes" id="UP000198398">
    <property type="component" value="Chromosome"/>
</dbReference>
<dbReference type="GO" id="GO:0045892">
    <property type="term" value="P:negative regulation of DNA-templated transcription"/>
    <property type="evidence" value="ECO:0007669"/>
    <property type="project" value="TreeGrafter"/>
</dbReference>
<dbReference type="EMBL" id="CP022316">
    <property type="protein sequence ID" value="ASK64847.1"/>
    <property type="molecule type" value="Genomic_DNA"/>
</dbReference>
<dbReference type="InterPro" id="IPR005471">
    <property type="entry name" value="Tscrpt_reg_IclR_N"/>
</dbReference>
<feature type="domain" description="HTH iclR-type" evidence="4">
    <location>
        <begin position="7"/>
        <end position="68"/>
    </location>
</feature>
<dbReference type="Gene3D" id="3.30.450.40">
    <property type="match status" value="1"/>
</dbReference>
<dbReference type="InterPro" id="IPR036388">
    <property type="entry name" value="WH-like_DNA-bd_sf"/>
</dbReference>